<gene>
    <name evidence="2" type="ORF">Tci_629409</name>
</gene>
<dbReference type="EMBL" id="BKCJ010448176">
    <property type="protein sequence ID" value="GFA57437.1"/>
    <property type="molecule type" value="Genomic_DNA"/>
</dbReference>
<feature type="domain" description="Retroviral polymerase SH3-like" evidence="1">
    <location>
        <begin position="2"/>
        <end position="53"/>
    </location>
</feature>
<feature type="non-terminal residue" evidence="2">
    <location>
        <position position="1"/>
    </location>
</feature>
<accession>A0A699JWB7</accession>
<dbReference type="Pfam" id="PF25597">
    <property type="entry name" value="SH3_retrovirus"/>
    <property type="match status" value="1"/>
</dbReference>
<sequence length="315" mass="35656">DHLGKFDEQADDGLFLGYSLVAKSFRVFKIRRQEMEETVHVTFNEDDETISQSNTESDAINFNENVSFPDDEFLEPRSAVTQYHVNTEYFPYIPAYENTPPSESHILMSLSPLKWSREKHIKLVNIIGEPLAGITTRSMIRDSDAALASECLYVNFLSEVEPKKLIEALEEEGWIIAMQEELNQFKRNKPTWVYGVLDGCEECILKWENFRGGPDESGVSVNETLFRGMIGLLMYLTASRPDIQFSTCLCVRYQANPKESHLVAVKRIFGKSTLGGCQMLGGKLVCWSEKKQSSVVMSSIEAEYVAATRCCAQVL</sequence>
<dbReference type="InterPro" id="IPR057670">
    <property type="entry name" value="SH3_retrovirus"/>
</dbReference>
<dbReference type="PANTHER" id="PTHR11439">
    <property type="entry name" value="GAG-POL-RELATED RETROTRANSPOSON"/>
    <property type="match status" value="1"/>
</dbReference>
<evidence type="ECO:0000259" key="1">
    <source>
        <dbReference type="Pfam" id="PF25597"/>
    </source>
</evidence>
<dbReference type="AlphaFoldDB" id="A0A699JWB7"/>
<protein>
    <recommendedName>
        <fullName evidence="1">Retroviral polymerase SH3-like domain-containing protein</fullName>
    </recommendedName>
</protein>
<organism evidence="2">
    <name type="scientific">Tanacetum cinerariifolium</name>
    <name type="common">Dalmatian daisy</name>
    <name type="synonym">Chrysanthemum cinerariifolium</name>
    <dbReference type="NCBI Taxonomy" id="118510"/>
    <lineage>
        <taxon>Eukaryota</taxon>
        <taxon>Viridiplantae</taxon>
        <taxon>Streptophyta</taxon>
        <taxon>Embryophyta</taxon>
        <taxon>Tracheophyta</taxon>
        <taxon>Spermatophyta</taxon>
        <taxon>Magnoliopsida</taxon>
        <taxon>eudicotyledons</taxon>
        <taxon>Gunneridae</taxon>
        <taxon>Pentapetalae</taxon>
        <taxon>asterids</taxon>
        <taxon>campanulids</taxon>
        <taxon>Asterales</taxon>
        <taxon>Asteraceae</taxon>
        <taxon>Asteroideae</taxon>
        <taxon>Anthemideae</taxon>
        <taxon>Anthemidinae</taxon>
        <taxon>Tanacetum</taxon>
    </lineage>
</organism>
<comment type="caution">
    <text evidence="2">The sequence shown here is derived from an EMBL/GenBank/DDBJ whole genome shotgun (WGS) entry which is preliminary data.</text>
</comment>
<proteinExistence type="predicted"/>
<name>A0A699JWB7_TANCI</name>
<evidence type="ECO:0000313" key="2">
    <source>
        <dbReference type="EMBL" id="GFA57437.1"/>
    </source>
</evidence>
<reference evidence="2" key="1">
    <citation type="journal article" date="2019" name="Sci. Rep.">
        <title>Draft genome of Tanacetum cinerariifolium, the natural source of mosquito coil.</title>
        <authorList>
            <person name="Yamashiro T."/>
            <person name="Shiraishi A."/>
            <person name="Satake H."/>
            <person name="Nakayama K."/>
        </authorList>
    </citation>
    <scope>NUCLEOTIDE SEQUENCE</scope>
</reference>
<dbReference type="PANTHER" id="PTHR11439:SF495">
    <property type="entry name" value="REVERSE TRANSCRIPTASE, RNA-DEPENDENT DNA POLYMERASE-RELATED"/>
    <property type="match status" value="1"/>
</dbReference>